<evidence type="ECO:0000259" key="16">
    <source>
        <dbReference type="Pfam" id="PF16923"/>
    </source>
</evidence>
<comment type="function">
    <text evidence="13">Cleaves the distal alpha 1,2-linked glucose residue from the Glc(3)Man(9)GlcNAc(2) oligosaccharide precursor.</text>
</comment>
<comment type="pathway">
    <text evidence="2">Glycan metabolism; N-glycan degradation.</text>
</comment>
<keyword evidence="10" id="KW-0325">Glycoprotein</keyword>
<dbReference type="Proteomes" id="UP000838878">
    <property type="component" value="Chromosome 8"/>
</dbReference>
<keyword evidence="6 13" id="KW-0256">Endoplasmic reticulum</keyword>
<dbReference type="GO" id="GO:0005789">
    <property type="term" value="C:endoplasmic reticulum membrane"/>
    <property type="evidence" value="ECO:0007669"/>
    <property type="project" value="UniProtKB-SubCell"/>
</dbReference>
<evidence type="ECO:0000256" key="11">
    <source>
        <dbReference type="ARBA" id="ARBA00023295"/>
    </source>
</evidence>
<dbReference type="InterPro" id="IPR031335">
    <property type="entry name" value="Glyco_hydro_63_C"/>
</dbReference>
<dbReference type="Pfam" id="PF03200">
    <property type="entry name" value="Glyco_hydro_63"/>
    <property type="match status" value="1"/>
</dbReference>
<dbReference type="InterPro" id="IPR038518">
    <property type="entry name" value="Glyco_hydro_63N_sf"/>
</dbReference>
<dbReference type="Gene3D" id="1.50.10.10">
    <property type="match status" value="1"/>
</dbReference>
<feature type="transmembrane region" description="Helical" evidence="13">
    <location>
        <begin position="40"/>
        <end position="62"/>
    </location>
</feature>
<evidence type="ECO:0000256" key="12">
    <source>
        <dbReference type="ARBA" id="ARBA00038888"/>
    </source>
</evidence>
<accession>A0A8J9V2U2</accession>
<keyword evidence="11 13" id="KW-0326">Glycosidase</keyword>
<evidence type="ECO:0000256" key="9">
    <source>
        <dbReference type="ARBA" id="ARBA00023136"/>
    </source>
</evidence>
<keyword evidence="18" id="KW-1185">Reference proteome</keyword>
<evidence type="ECO:0000313" key="17">
    <source>
        <dbReference type="EMBL" id="CAH0730638.1"/>
    </source>
</evidence>
<evidence type="ECO:0000256" key="3">
    <source>
        <dbReference type="ARBA" id="ARBA00010833"/>
    </source>
</evidence>
<dbReference type="Pfam" id="PF16923">
    <property type="entry name" value="Glyco_hydro_63N"/>
    <property type="match status" value="1"/>
</dbReference>
<keyword evidence="7" id="KW-0735">Signal-anchor</keyword>
<feature type="region of interest" description="Disordered" evidence="14">
    <location>
        <begin position="522"/>
        <end position="553"/>
    </location>
</feature>
<comment type="similarity">
    <text evidence="3 13">Belongs to the glycosyl hydrolase 63 family.</text>
</comment>
<evidence type="ECO:0000256" key="7">
    <source>
        <dbReference type="ARBA" id="ARBA00022968"/>
    </source>
</evidence>
<evidence type="ECO:0000256" key="1">
    <source>
        <dbReference type="ARBA" id="ARBA00004648"/>
    </source>
</evidence>
<keyword evidence="8 13" id="KW-1133">Transmembrane helix</keyword>
<dbReference type="InterPro" id="IPR008928">
    <property type="entry name" value="6-hairpin_glycosidase_sf"/>
</dbReference>
<gene>
    <name evidence="17" type="ORF">BINO364_LOCUS15602</name>
</gene>
<evidence type="ECO:0000256" key="2">
    <source>
        <dbReference type="ARBA" id="ARBA00004740"/>
    </source>
</evidence>
<dbReference type="FunFam" id="1.50.10.10:FF:000009">
    <property type="entry name" value="mannosyl-oligosaccharide glucosidase"/>
    <property type="match status" value="1"/>
</dbReference>
<feature type="non-terminal residue" evidence="17">
    <location>
        <position position="805"/>
    </location>
</feature>
<evidence type="ECO:0000256" key="8">
    <source>
        <dbReference type="ARBA" id="ARBA00022989"/>
    </source>
</evidence>
<comment type="subcellular location">
    <subcellularLocation>
        <location evidence="1 13">Endoplasmic reticulum membrane</location>
        <topology evidence="1 13">Single-pass type II membrane protein</topology>
    </subcellularLocation>
</comment>
<dbReference type="OrthoDB" id="410058at2759"/>
<dbReference type="InterPro" id="IPR031631">
    <property type="entry name" value="Glyco_hydro_63N"/>
</dbReference>
<protein>
    <recommendedName>
        <fullName evidence="12 13">Mannosyl-oligosaccharide glucosidase</fullName>
        <ecNumber evidence="12 13">3.2.1.106</ecNumber>
    </recommendedName>
</protein>
<dbReference type="PANTHER" id="PTHR10412">
    <property type="entry name" value="MANNOSYL-OLIGOSACCHARIDE GLUCOSIDASE"/>
    <property type="match status" value="1"/>
</dbReference>
<dbReference type="InterPro" id="IPR004888">
    <property type="entry name" value="Glycoside_hydrolase_63"/>
</dbReference>
<name>A0A8J9V2U2_9NEOP</name>
<dbReference type="InterPro" id="IPR012341">
    <property type="entry name" value="6hp_glycosidase-like_sf"/>
</dbReference>
<evidence type="ECO:0000256" key="6">
    <source>
        <dbReference type="ARBA" id="ARBA00022824"/>
    </source>
</evidence>
<keyword evidence="5 13" id="KW-0378">Hydrolase</keyword>
<dbReference type="GO" id="GO:0004573">
    <property type="term" value="F:Glc3Man9GlcNAc2 oligosaccharide glucosidase activity"/>
    <property type="evidence" value="ECO:0007669"/>
    <property type="project" value="UniProtKB-UniRule"/>
</dbReference>
<evidence type="ECO:0000256" key="5">
    <source>
        <dbReference type="ARBA" id="ARBA00022801"/>
    </source>
</evidence>
<dbReference type="GO" id="GO:0009311">
    <property type="term" value="P:oligosaccharide metabolic process"/>
    <property type="evidence" value="ECO:0007669"/>
    <property type="project" value="UniProtKB-UniRule"/>
</dbReference>
<comment type="catalytic activity">
    <reaction evidence="13">
        <text>N(4)-(alpha-D-Glc-(1-&gt;2)-alpha-D-Glc-(1-&gt;3)-alpha-D-Glc-(1-&gt;3)-alpha-D-Man-(1-&gt;2)-alpha-D-Man-(1-&gt;2)-alpha-D-Man-(1-&gt;3)-[alpha-D-Man-(1-&gt;2)-alpha-D-Man-(1-&gt;3)-[alpha-D-Man-(1-&gt;2)-alpha-D-Man-(1-&gt;6)]-alpha-D-Man-(1-&gt;6)]-beta-D-Man-(1-&gt;4)-beta-D-GlcNAc-(1-&gt;4)-beta-D-GlcNAc)-L-asparaginyl-[protein] + H2O = N(4)-(alpha-D-Glc-(1-&gt;3)-alpha-D-Glc-(1-&gt;3)-alpha-D-Man-(1-&gt;2)-alpha-D-Man-(1-&gt;2)-alpha-D-Man-(1-&gt;3)-[alpha-D-Man-(1-&gt;2)-alpha-D-Man-(1-&gt;3)-[alpha-D-Man-(1-&gt;2)-alpha-D-Man-(1-&gt;6)]-alpha-D-Man-(1-&gt;6)]-beta-D-Man-(1-&gt;4)-beta-D-GlcNAc-(1-&gt;4)-beta-D-GlcNAc)-L-asparaginyl-[protein] + beta-D-glucose</text>
        <dbReference type="Rhea" id="RHEA:55988"/>
        <dbReference type="Rhea" id="RHEA-COMP:12806"/>
        <dbReference type="Rhea" id="RHEA-COMP:14355"/>
        <dbReference type="ChEBI" id="CHEBI:15377"/>
        <dbReference type="ChEBI" id="CHEBI:15903"/>
        <dbReference type="ChEBI" id="CHEBI:59082"/>
        <dbReference type="ChEBI" id="CHEBI:132537"/>
        <dbReference type="EC" id="3.2.1.106"/>
    </reaction>
</comment>
<organism evidence="17 18">
    <name type="scientific">Brenthis ino</name>
    <name type="common">lesser marbled fritillary</name>
    <dbReference type="NCBI Taxonomy" id="405034"/>
    <lineage>
        <taxon>Eukaryota</taxon>
        <taxon>Metazoa</taxon>
        <taxon>Ecdysozoa</taxon>
        <taxon>Arthropoda</taxon>
        <taxon>Hexapoda</taxon>
        <taxon>Insecta</taxon>
        <taxon>Pterygota</taxon>
        <taxon>Neoptera</taxon>
        <taxon>Endopterygota</taxon>
        <taxon>Lepidoptera</taxon>
        <taxon>Glossata</taxon>
        <taxon>Ditrysia</taxon>
        <taxon>Papilionoidea</taxon>
        <taxon>Nymphalidae</taxon>
        <taxon>Heliconiinae</taxon>
        <taxon>Argynnini</taxon>
        <taxon>Brenthis</taxon>
    </lineage>
</organism>
<evidence type="ECO:0000256" key="4">
    <source>
        <dbReference type="ARBA" id="ARBA00022692"/>
    </source>
</evidence>
<feature type="domain" description="Glycosyl hydrolase family 63 C-terminal" evidence="15">
    <location>
        <begin position="320"/>
        <end position="802"/>
    </location>
</feature>
<feature type="region of interest" description="Disordered" evidence="14">
    <location>
        <begin position="1"/>
        <end position="27"/>
    </location>
</feature>
<evidence type="ECO:0000313" key="18">
    <source>
        <dbReference type="Proteomes" id="UP000838878"/>
    </source>
</evidence>
<keyword evidence="4 13" id="KW-0812">Transmembrane</keyword>
<feature type="compositionally biased region" description="Polar residues" evidence="14">
    <location>
        <begin position="536"/>
        <end position="545"/>
    </location>
</feature>
<sequence>MVKHRKPNVQIKHGNNNESSSSSGTSESSMASRTFHLVSIWKTGVGVLCLIIAVYVGTLGYLETRVNTPLDEEKAVQDSGLAVPERYWGTYRPGVYFGLKSREPRSPVFGLMWYELADTVHKGIRHWCDQKDNLPSYGWLRHDGIHFGEQTISDPPHNIHTSFIKTLGGEHGGHWTARINVTSTGKVNIPFVLIWYGALDESLGAGAHSRLWTERGAVLGHTPALGNFRVHLVPYSGKLIHTSYSEAHAASLHLLKEKFYSLLEVENHPNLGRLAVLGKDEELDEKDKEVNFVPIQMLIETPFVLDIVYTTEDLPMPPVKGDEYSKALDYMRETFDEKFEDVFKLKQKGYTEEDINIAKAAMSNMVGGIGYFYGASRVRSHYTKEPVPYWRAPLYTAVPSRSFFPRGFLWDEGFHGLLVGRWSPEIALDVAAHWLDLINVEGWIPREQILGAEAVARVPKEFLVQSNAAANPPMLLLQLARLLRARPKPFQRHAPLRAALDRMYPRLQAWYQWFQSTQKGEEPTTYRWRGREDDGTQLNPKTLTSGLDDYPRASHPSDIERHVDLRCWMYAAADAMVTISQALERDSDKFEATRDQLGDEDLLNELHWSPHTQTYADFGLHTDGVRLVRQHSKNKKEGSRVIRSVTIAPQPRLVTSAFGYVSLFPMLLKVLQPESEKLGKILEMLDKPDLLWSPYGLRSLSKLSPLYMKRNTEHDPPYWRGQVWANINYLALAALRHYSQRGPHAVRATDLHRRLRENFVQNVLSEYKRTGYLWEQYSGEDGKGSGCKPFTGWTALVVLIMADEY</sequence>
<evidence type="ECO:0000256" key="14">
    <source>
        <dbReference type="SAM" id="MobiDB-lite"/>
    </source>
</evidence>
<feature type="compositionally biased region" description="Low complexity" evidence="14">
    <location>
        <begin position="14"/>
        <end position="27"/>
    </location>
</feature>
<feature type="compositionally biased region" description="Basic and acidic residues" evidence="14">
    <location>
        <begin position="522"/>
        <end position="534"/>
    </location>
</feature>
<dbReference type="EC" id="3.2.1.106" evidence="12 13"/>
<dbReference type="AlphaFoldDB" id="A0A8J9V2U2"/>
<keyword evidence="9 13" id="KW-0472">Membrane</keyword>
<feature type="domain" description="Glycosyl hydrolase family 63 N-terminal" evidence="16">
    <location>
        <begin position="87"/>
        <end position="264"/>
    </location>
</feature>
<dbReference type="PANTHER" id="PTHR10412:SF11">
    <property type="entry name" value="MANNOSYL-OLIGOSACCHARIDE GLUCOSIDASE"/>
    <property type="match status" value="1"/>
</dbReference>
<dbReference type="Gene3D" id="2.70.98.110">
    <property type="entry name" value="Glycosyl hydrolase family 63, N-terminal domain"/>
    <property type="match status" value="1"/>
</dbReference>
<evidence type="ECO:0000259" key="15">
    <source>
        <dbReference type="Pfam" id="PF03200"/>
    </source>
</evidence>
<proteinExistence type="inferred from homology"/>
<evidence type="ECO:0000256" key="13">
    <source>
        <dbReference type="RuleBase" id="RU368089"/>
    </source>
</evidence>
<evidence type="ECO:0000256" key="10">
    <source>
        <dbReference type="ARBA" id="ARBA00023180"/>
    </source>
</evidence>
<reference evidence="17" key="1">
    <citation type="submission" date="2021-12" db="EMBL/GenBank/DDBJ databases">
        <authorList>
            <person name="Martin H S."/>
        </authorList>
    </citation>
    <scope>NUCLEOTIDE SEQUENCE</scope>
</reference>
<dbReference type="GO" id="GO:0006487">
    <property type="term" value="P:protein N-linked glycosylation"/>
    <property type="evidence" value="ECO:0007669"/>
    <property type="project" value="UniProtKB-UniRule"/>
</dbReference>
<dbReference type="SUPFAM" id="SSF48208">
    <property type="entry name" value="Six-hairpin glycosidases"/>
    <property type="match status" value="1"/>
</dbReference>
<dbReference type="EMBL" id="OV170228">
    <property type="protein sequence ID" value="CAH0730638.1"/>
    <property type="molecule type" value="Genomic_DNA"/>
</dbReference>